<name>A0AAU8JI77_9CYAN</name>
<reference evidence="1" key="1">
    <citation type="submission" date="2024-07" db="EMBL/GenBank/DDBJ databases">
        <authorList>
            <person name="Kim Y.J."/>
            <person name="Jeong J.Y."/>
        </authorList>
    </citation>
    <scope>NUCLEOTIDE SEQUENCE</scope>
    <source>
        <strain evidence="1">GIHE-MW2</strain>
    </source>
</reference>
<sequence>MNNSEEHDFSPLPAEQIFLELERFMVQLSAETDRPWFTATTLCKLFADKYHISLKAVMKQKGYDCLKSFLTSSQRFSIYNHPDTQEFYVAAFSAINPNLTPEKTTTALSIKYTIKRPWKVDGRLLDLLKSEEYQETPKPQEIPKPQNSLFVKPAGLPYKPKLIDEIKSRVYLEFVLLELVKSLTINHPQNFTTIGALSEEFSKYYRQPIRGIFRSLSIQIKLVNFLKNIPELSVKQVDDGWQITIEPNVI</sequence>
<organism evidence="1">
    <name type="scientific">Planktothricoides raciborskii GIHE-MW2</name>
    <dbReference type="NCBI Taxonomy" id="2792601"/>
    <lineage>
        <taxon>Bacteria</taxon>
        <taxon>Bacillati</taxon>
        <taxon>Cyanobacteriota</taxon>
        <taxon>Cyanophyceae</taxon>
        <taxon>Oscillatoriophycideae</taxon>
        <taxon>Oscillatoriales</taxon>
        <taxon>Oscillatoriaceae</taxon>
        <taxon>Planktothricoides</taxon>
    </lineage>
</organism>
<protein>
    <submittedName>
        <fullName evidence="1">Uncharacterized protein</fullName>
    </submittedName>
</protein>
<accession>A0AAU8JI77</accession>
<gene>
    <name evidence="1" type="ORF">ABWT76_001367</name>
</gene>
<dbReference type="AlphaFoldDB" id="A0AAU8JI77"/>
<proteinExistence type="predicted"/>
<dbReference type="RefSeq" id="WP_354635844.1">
    <property type="nucleotide sequence ID" value="NZ_CP159837.1"/>
</dbReference>
<evidence type="ECO:0000313" key="1">
    <source>
        <dbReference type="EMBL" id="XCM38514.1"/>
    </source>
</evidence>
<dbReference type="EMBL" id="CP159837">
    <property type="protein sequence ID" value="XCM38514.1"/>
    <property type="molecule type" value="Genomic_DNA"/>
</dbReference>